<proteinExistence type="inferred from homology"/>
<dbReference type="InterPro" id="IPR038488">
    <property type="entry name" value="Integrase_DNA-bd_sf"/>
</dbReference>
<dbReference type="Proteomes" id="UP001165569">
    <property type="component" value="Unassembled WGS sequence"/>
</dbReference>
<dbReference type="PANTHER" id="PTHR30629:SF6">
    <property type="entry name" value="PROPHAGE INTEGRASE INTA-RELATED"/>
    <property type="match status" value="1"/>
</dbReference>
<organism evidence="4 7">
    <name type="scientific">Brenneria izbisi</name>
    <dbReference type="NCBI Taxonomy" id="2939450"/>
    <lineage>
        <taxon>Bacteria</taxon>
        <taxon>Pseudomonadati</taxon>
        <taxon>Pseudomonadota</taxon>
        <taxon>Gammaproteobacteria</taxon>
        <taxon>Enterobacterales</taxon>
        <taxon>Pectobacteriaceae</taxon>
        <taxon>Brenneria</taxon>
    </lineage>
</organism>
<evidence type="ECO:0000256" key="2">
    <source>
        <dbReference type="ARBA" id="ARBA00022908"/>
    </source>
</evidence>
<evidence type="ECO:0000313" key="4">
    <source>
        <dbReference type="EMBL" id="MCV9880287.1"/>
    </source>
</evidence>
<dbReference type="AlphaFoldDB" id="A0AA41Y400"/>
<dbReference type="PANTHER" id="PTHR30629">
    <property type="entry name" value="PROPHAGE INTEGRASE"/>
    <property type="match status" value="1"/>
</dbReference>
<dbReference type="Proteomes" id="UP001165568">
    <property type="component" value="Unassembled WGS sequence"/>
</dbReference>
<keyword evidence="2" id="KW-0229">DNA integration</keyword>
<dbReference type="GO" id="GO:0015074">
    <property type="term" value="P:DNA integration"/>
    <property type="evidence" value="ECO:0007669"/>
    <property type="project" value="UniProtKB-KW"/>
</dbReference>
<dbReference type="GO" id="GO:0003677">
    <property type="term" value="F:DNA binding"/>
    <property type="evidence" value="ECO:0007669"/>
    <property type="project" value="UniProtKB-KW"/>
</dbReference>
<keyword evidence="4" id="KW-0238">DNA-binding</keyword>
<comment type="similarity">
    <text evidence="1">Belongs to the 'phage' integrase family.</text>
</comment>
<comment type="caution">
    <text evidence="4">The sequence shown here is derived from an EMBL/GenBank/DDBJ whole genome shotgun (WGS) entry which is preliminary data.</text>
</comment>
<dbReference type="InterPro" id="IPR050808">
    <property type="entry name" value="Phage_Integrase"/>
</dbReference>
<gene>
    <name evidence="4" type="ORF">NC803_15710</name>
    <name evidence="5" type="ORF">NC856_15165</name>
</gene>
<dbReference type="RefSeq" id="WP_264091290.1">
    <property type="nucleotide sequence ID" value="NZ_JAMPJT010000014.1"/>
</dbReference>
<dbReference type="Pfam" id="PF13356">
    <property type="entry name" value="Arm-DNA-bind_3"/>
    <property type="match status" value="1"/>
</dbReference>
<dbReference type="EMBL" id="JAMPJU010000014">
    <property type="protein sequence ID" value="MCV9883607.1"/>
    <property type="molecule type" value="Genomic_DNA"/>
</dbReference>
<evidence type="ECO:0000256" key="1">
    <source>
        <dbReference type="ARBA" id="ARBA00008857"/>
    </source>
</evidence>
<dbReference type="Gene3D" id="3.30.160.390">
    <property type="entry name" value="Integrase, DNA-binding domain"/>
    <property type="match status" value="1"/>
</dbReference>
<feature type="domain" description="Integrase DNA-binding" evidence="3">
    <location>
        <begin position="8"/>
        <end position="93"/>
    </location>
</feature>
<evidence type="ECO:0000313" key="5">
    <source>
        <dbReference type="EMBL" id="MCV9883607.1"/>
    </source>
</evidence>
<name>A0AA41Y400_9GAMM</name>
<reference evidence="4" key="1">
    <citation type="submission" date="2022-04" db="EMBL/GenBank/DDBJ databases">
        <title>Brenneria sp. isolated from walnut trees in Serbia.</title>
        <authorList>
            <person name="Gasic K."/>
            <person name="Zlatkovic N."/>
            <person name="Kuzmanovic N."/>
        </authorList>
    </citation>
    <scope>NUCLEOTIDE SEQUENCE</scope>
    <source>
        <strain evidence="5">KBI 423</strain>
        <strain evidence="4">KBI 447</strain>
    </source>
</reference>
<accession>A0AA41Y400</accession>
<dbReference type="EMBL" id="JAMPJT010000014">
    <property type="protein sequence ID" value="MCV9880287.1"/>
    <property type="molecule type" value="Genomic_DNA"/>
</dbReference>
<dbReference type="InterPro" id="IPR025166">
    <property type="entry name" value="Integrase_DNA_bind_dom"/>
</dbReference>
<protein>
    <submittedName>
        <fullName evidence="4">Arm DNA-binding domain-containing protein</fullName>
    </submittedName>
</protein>
<keyword evidence="6" id="KW-1185">Reference proteome</keyword>
<evidence type="ECO:0000313" key="7">
    <source>
        <dbReference type="Proteomes" id="UP001165569"/>
    </source>
</evidence>
<sequence length="138" mass="15571">MTAIPRLLSAVTVRKAKLAAKDYELSDGHGLTLSIRTTGKKIWRFRYQRPNSSARTNITLGHYPAMTLAAARTLHDEYIALLIKGIDLKNRSRTRLSRKKEPKTACSLMWQRGGSPLKKPAVFPTFMPVISGVHWRGR</sequence>
<evidence type="ECO:0000313" key="6">
    <source>
        <dbReference type="Proteomes" id="UP001165568"/>
    </source>
</evidence>
<evidence type="ECO:0000259" key="3">
    <source>
        <dbReference type="Pfam" id="PF13356"/>
    </source>
</evidence>